<dbReference type="GO" id="GO:0008776">
    <property type="term" value="F:acetate kinase activity"/>
    <property type="evidence" value="ECO:0007669"/>
    <property type="project" value="UniProtKB-EC"/>
</dbReference>
<keyword evidence="6" id="KW-0479">Metal-binding</keyword>
<keyword evidence="6" id="KW-0963">Cytoplasm</keyword>
<feature type="site" description="Transition state stabilizer" evidence="6">
    <location>
        <position position="181"/>
    </location>
</feature>
<keyword evidence="6" id="KW-0460">Magnesium</keyword>
<evidence type="ECO:0000313" key="9">
    <source>
        <dbReference type="Proteomes" id="UP001279681"/>
    </source>
</evidence>
<evidence type="ECO:0000256" key="4">
    <source>
        <dbReference type="ARBA" id="ARBA00022777"/>
    </source>
</evidence>
<feature type="binding site" evidence="6">
    <location>
        <position position="7"/>
    </location>
    <ligand>
        <name>Mg(2+)</name>
        <dbReference type="ChEBI" id="CHEBI:18420"/>
    </ligand>
</feature>
<dbReference type="Pfam" id="PF00871">
    <property type="entry name" value="Acetate_kinase"/>
    <property type="match status" value="1"/>
</dbReference>
<dbReference type="NCBIfam" id="TIGR00016">
    <property type="entry name" value="ackA"/>
    <property type="match status" value="1"/>
</dbReference>
<dbReference type="EC" id="2.7.2.1" evidence="6"/>
<dbReference type="PIRSF" id="PIRSF000722">
    <property type="entry name" value="Acetate_prop_kin"/>
    <property type="match status" value="1"/>
</dbReference>
<comment type="cofactor">
    <cofactor evidence="6">
        <name>Mg(2+)</name>
        <dbReference type="ChEBI" id="CHEBI:18420"/>
    </cofactor>
    <cofactor evidence="6">
        <name>Mn(2+)</name>
        <dbReference type="ChEBI" id="CHEBI:29035"/>
    </cofactor>
    <text evidence="6">Mg(2+). Can also accept Mn(2+).</text>
</comment>
<comment type="function">
    <text evidence="6">Catalyzes the formation of acetyl phosphate from acetate and ATP. Can also catalyze the reverse reaction.</text>
</comment>
<dbReference type="CDD" id="cd24010">
    <property type="entry name" value="ASKHA_NBD_AcK_PK"/>
    <property type="match status" value="1"/>
</dbReference>
<feature type="binding site" evidence="6">
    <location>
        <begin position="331"/>
        <end position="335"/>
    </location>
    <ligand>
        <name>ATP</name>
        <dbReference type="ChEBI" id="CHEBI:30616"/>
    </ligand>
</feature>
<evidence type="ECO:0000256" key="3">
    <source>
        <dbReference type="ARBA" id="ARBA00022741"/>
    </source>
</evidence>
<evidence type="ECO:0000256" key="2">
    <source>
        <dbReference type="ARBA" id="ARBA00022679"/>
    </source>
</evidence>
<comment type="similarity">
    <text evidence="1 6 7">Belongs to the acetokinase family.</text>
</comment>
<accession>A0ABU4WB32</accession>
<evidence type="ECO:0000313" key="8">
    <source>
        <dbReference type="EMBL" id="MDX8336365.1"/>
    </source>
</evidence>
<gene>
    <name evidence="6" type="primary">ackA</name>
    <name evidence="8" type="ORF">RFV38_07635</name>
</gene>
<keyword evidence="9" id="KW-1185">Reference proteome</keyword>
<evidence type="ECO:0000256" key="5">
    <source>
        <dbReference type="ARBA" id="ARBA00022840"/>
    </source>
</evidence>
<dbReference type="SUPFAM" id="SSF53067">
    <property type="entry name" value="Actin-like ATPase domain"/>
    <property type="match status" value="2"/>
</dbReference>
<comment type="pathway">
    <text evidence="6">Metabolic intermediate biosynthesis; acetyl-CoA biosynthesis; acetyl-CoA from acetate: step 1/2.</text>
</comment>
<dbReference type="PROSITE" id="PS01075">
    <property type="entry name" value="ACETATE_KINASE_1"/>
    <property type="match status" value="1"/>
</dbReference>
<comment type="caution">
    <text evidence="8">The sequence shown here is derived from an EMBL/GenBank/DDBJ whole genome shotgun (WGS) entry which is preliminary data.</text>
</comment>
<dbReference type="InterPro" id="IPR000890">
    <property type="entry name" value="Aliphatic_acid_kin_short-chain"/>
</dbReference>
<reference evidence="9" key="1">
    <citation type="submission" date="2023-07" db="EMBL/GenBank/DDBJ databases">
        <authorList>
            <person name="Colorado M.A."/>
            <person name="Villamil L.M."/>
            <person name="Melo J.F."/>
            <person name="Rodriguez J.A."/>
            <person name="Ruiz R.Y."/>
        </authorList>
    </citation>
    <scope>NUCLEOTIDE SEQUENCE [LARGE SCALE GENOMIC DNA]</scope>
    <source>
        <strain evidence="9">C33</strain>
    </source>
</reference>
<feature type="binding site" evidence="6">
    <location>
        <position position="14"/>
    </location>
    <ligand>
        <name>ATP</name>
        <dbReference type="ChEBI" id="CHEBI:30616"/>
    </ligand>
</feature>
<feature type="binding site" evidence="6">
    <location>
        <position position="385"/>
    </location>
    <ligand>
        <name>Mg(2+)</name>
        <dbReference type="ChEBI" id="CHEBI:18420"/>
    </ligand>
</feature>
<sequence length="401" mass="43789">MKVLVINCGSSSLKYQLLNPESGELFAIGLCERIGIEGSKMEYETPANDFEIEIKEAMPTHKEALELVIKAITNPEYGVIKSVEEIDAIGHRVVHGGEKFAKSVLVTPEVMAAMEECSELAPLHNPANLLGIRTMQELMPGKPNVGVFDTSFHQTMPKEAYMYALPYEDYTELKVRKYGFHGTSHKFVSGVARELLGNPAESKIIVCHLGNGGSVSAVKNGECIDTSMGLTPLQGIMMGTRCGDIDPAAVLFIKNKRGLSDKEMDDRMNKKSGILGIFGESSDCRDMEIAAEAGNERAILAENMFAYKIRGYVGNYAAQMGGVDAICFTGGIGENSGKTREDVLKGLEFLGIDLNKEVNSKRQKGNVLLTTETSKVKVFKIPTNEELVIARDTYEIVNATK</sequence>
<evidence type="ECO:0000256" key="6">
    <source>
        <dbReference type="HAMAP-Rule" id="MF_00020"/>
    </source>
</evidence>
<feature type="binding site" evidence="6">
    <location>
        <position position="92"/>
    </location>
    <ligand>
        <name>substrate</name>
    </ligand>
</feature>
<dbReference type="InterPro" id="IPR023865">
    <property type="entry name" value="Aliphatic_acid_kinase_CS"/>
</dbReference>
<evidence type="ECO:0000256" key="1">
    <source>
        <dbReference type="ARBA" id="ARBA00008748"/>
    </source>
</evidence>
<keyword evidence="3 6" id="KW-0547">Nucleotide-binding</keyword>
<evidence type="ECO:0000256" key="7">
    <source>
        <dbReference type="RuleBase" id="RU003835"/>
    </source>
</evidence>
<dbReference type="RefSeq" id="WP_320313770.1">
    <property type="nucleotide sequence ID" value="NZ_JAVIKH010000009.1"/>
</dbReference>
<dbReference type="InterPro" id="IPR004372">
    <property type="entry name" value="Ac/propionate_kinase"/>
</dbReference>
<feature type="binding site" evidence="6">
    <location>
        <begin position="208"/>
        <end position="212"/>
    </location>
    <ligand>
        <name>ATP</name>
        <dbReference type="ChEBI" id="CHEBI:30616"/>
    </ligand>
</feature>
<comment type="catalytic activity">
    <reaction evidence="6">
        <text>acetate + ATP = acetyl phosphate + ADP</text>
        <dbReference type="Rhea" id="RHEA:11352"/>
        <dbReference type="ChEBI" id="CHEBI:22191"/>
        <dbReference type="ChEBI" id="CHEBI:30089"/>
        <dbReference type="ChEBI" id="CHEBI:30616"/>
        <dbReference type="ChEBI" id="CHEBI:456216"/>
        <dbReference type="EC" id="2.7.2.1"/>
    </reaction>
</comment>
<dbReference type="PANTHER" id="PTHR21060:SF15">
    <property type="entry name" value="ACETATE KINASE-RELATED"/>
    <property type="match status" value="1"/>
</dbReference>
<comment type="subcellular location">
    <subcellularLocation>
        <location evidence="6">Cytoplasm</location>
    </subcellularLocation>
</comment>
<dbReference type="InterPro" id="IPR043129">
    <property type="entry name" value="ATPase_NBD"/>
</dbReference>
<keyword evidence="4 6" id="KW-0418">Kinase</keyword>
<dbReference type="Gene3D" id="3.30.420.40">
    <property type="match status" value="2"/>
</dbReference>
<dbReference type="Proteomes" id="UP001279681">
    <property type="component" value="Unassembled WGS sequence"/>
</dbReference>
<dbReference type="PANTHER" id="PTHR21060">
    <property type="entry name" value="ACETATE KINASE"/>
    <property type="match status" value="1"/>
</dbReference>
<dbReference type="PRINTS" id="PR00471">
    <property type="entry name" value="ACETATEKNASE"/>
</dbReference>
<organism evidence="8 9">
    <name type="scientific">Candidatus Cetobacterium colombiensis</name>
    <dbReference type="NCBI Taxonomy" id="3073100"/>
    <lineage>
        <taxon>Bacteria</taxon>
        <taxon>Fusobacteriati</taxon>
        <taxon>Fusobacteriota</taxon>
        <taxon>Fusobacteriia</taxon>
        <taxon>Fusobacteriales</taxon>
        <taxon>Fusobacteriaceae</taxon>
        <taxon>Cetobacterium</taxon>
    </lineage>
</organism>
<comment type="subunit">
    <text evidence="6">Homodimer.</text>
</comment>
<dbReference type="PROSITE" id="PS01076">
    <property type="entry name" value="ACETATE_KINASE_2"/>
    <property type="match status" value="1"/>
</dbReference>
<protein>
    <recommendedName>
        <fullName evidence="6">Acetate kinase</fullName>
        <ecNumber evidence="6">2.7.2.1</ecNumber>
    </recommendedName>
    <alternativeName>
        <fullName evidence="6">Acetokinase</fullName>
    </alternativeName>
</protein>
<keyword evidence="2 6" id="KW-0808">Transferase</keyword>
<proteinExistence type="inferred from homology"/>
<dbReference type="HAMAP" id="MF_00020">
    <property type="entry name" value="Acetate_kinase"/>
    <property type="match status" value="1"/>
</dbReference>
<feature type="active site" description="Proton donor/acceptor" evidence="6">
    <location>
        <position position="149"/>
    </location>
</feature>
<keyword evidence="5 6" id="KW-0067">ATP-binding</keyword>
<name>A0ABU4WB32_9FUSO</name>
<feature type="site" description="Transition state stabilizer" evidence="6">
    <location>
        <position position="241"/>
    </location>
</feature>
<feature type="binding site" evidence="6">
    <location>
        <begin position="283"/>
        <end position="285"/>
    </location>
    <ligand>
        <name>ATP</name>
        <dbReference type="ChEBI" id="CHEBI:30616"/>
    </ligand>
</feature>
<dbReference type="EMBL" id="JAVIKH010000009">
    <property type="protein sequence ID" value="MDX8336365.1"/>
    <property type="molecule type" value="Genomic_DNA"/>
</dbReference>